<dbReference type="EMBL" id="NJHN03000096">
    <property type="protein sequence ID" value="KAH9415418.1"/>
    <property type="molecule type" value="Genomic_DNA"/>
</dbReference>
<evidence type="ECO:0000313" key="7">
    <source>
        <dbReference type="Proteomes" id="UP000887458"/>
    </source>
</evidence>
<evidence type="ECO:0000256" key="1">
    <source>
        <dbReference type="ARBA" id="ARBA00004167"/>
    </source>
</evidence>
<feature type="domain" description="Ig-like" evidence="5">
    <location>
        <begin position="30"/>
        <end position="141"/>
    </location>
</feature>
<dbReference type="PANTHER" id="PTHR23278">
    <property type="entry name" value="SIDESTEP PROTEIN"/>
    <property type="match status" value="1"/>
</dbReference>
<dbReference type="CDD" id="cd00096">
    <property type="entry name" value="Ig"/>
    <property type="match status" value="1"/>
</dbReference>
<dbReference type="SMART" id="SM00409">
    <property type="entry name" value="IG"/>
    <property type="match status" value="3"/>
</dbReference>
<evidence type="ECO:0000256" key="4">
    <source>
        <dbReference type="SAM" id="Phobius"/>
    </source>
</evidence>
<dbReference type="Pfam" id="PF08205">
    <property type="entry name" value="C2-set_2"/>
    <property type="match status" value="1"/>
</dbReference>
<dbReference type="InterPro" id="IPR013783">
    <property type="entry name" value="Ig-like_fold"/>
</dbReference>
<comment type="subcellular location">
    <subcellularLocation>
        <location evidence="1">Membrane</location>
        <topology evidence="1">Single-pass membrane protein</topology>
    </subcellularLocation>
</comment>
<evidence type="ECO:0000256" key="3">
    <source>
        <dbReference type="ARBA" id="ARBA00023157"/>
    </source>
</evidence>
<proteinExistence type="predicted"/>
<keyword evidence="4" id="KW-0812">Transmembrane</keyword>
<organism evidence="6 7">
    <name type="scientific">Dermatophagoides pteronyssinus</name>
    <name type="common">European house dust mite</name>
    <dbReference type="NCBI Taxonomy" id="6956"/>
    <lineage>
        <taxon>Eukaryota</taxon>
        <taxon>Metazoa</taxon>
        <taxon>Ecdysozoa</taxon>
        <taxon>Arthropoda</taxon>
        <taxon>Chelicerata</taxon>
        <taxon>Arachnida</taxon>
        <taxon>Acari</taxon>
        <taxon>Acariformes</taxon>
        <taxon>Sarcoptiformes</taxon>
        <taxon>Astigmata</taxon>
        <taxon>Psoroptidia</taxon>
        <taxon>Analgoidea</taxon>
        <taxon>Pyroglyphidae</taxon>
        <taxon>Dermatophagoidinae</taxon>
        <taxon>Dermatophagoides</taxon>
    </lineage>
</organism>
<dbReference type="SUPFAM" id="SSF48726">
    <property type="entry name" value="Immunoglobulin"/>
    <property type="match status" value="3"/>
</dbReference>
<dbReference type="Gene3D" id="2.60.40.10">
    <property type="entry name" value="Immunoglobulins"/>
    <property type="match status" value="3"/>
</dbReference>
<reference evidence="6 7" key="1">
    <citation type="journal article" date="2018" name="J. Allergy Clin. Immunol.">
        <title>High-quality assembly of Dermatophagoides pteronyssinus genome and transcriptome reveals a wide range of novel allergens.</title>
        <authorList>
            <person name="Liu X.Y."/>
            <person name="Yang K.Y."/>
            <person name="Wang M.Q."/>
            <person name="Kwok J.S."/>
            <person name="Zeng X."/>
            <person name="Yang Z."/>
            <person name="Xiao X.J."/>
            <person name="Lau C.P."/>
            <person name="Li Y."/>
            <person name="Huang Z.M."/>
            <person name="Ba J.G."/>
            <person name="Yim A.K."/>
            <person name="Ouyang C.Y."/>
            <person name="Ngai S.M."/>
            <person name="Chan T.F."/>
            <person name="Leung E.L."/>
            <person name="Liu L."/>
            <person name="Liu Z.G."/>
            <person name="Tsui S.K."/>
        </authorList>
    </citation>
    <scope>NUCLEOTIDE SEQUENCE [LARGE SCALE GENOMIC DNA]</scope>
    <source>
        <strain evidence="6">Derp</strain>
    </source>
</reference>
<dbReference type="InterPro" id="IPR003599">
    <property type="entry name" value="Ig_sub"/>
</dbReference>
<evidence type="ECO:0000313" key="6">
    <source>
        <dbReference type="EMBL" id="KAH9415418.1"/>
    </source>
</evidence>
<keyword evidence="3" id="KW-1015">Disulfide bond</keyword>
<dbReference type="Pfam" id="PF13927">
    <property type="entry name" value="Ig_3"/>
    <property type="match status" value="1"/>
</dbReference>
<keyword evidence="7" id="KW-1185">Reference proteome</keyword>
<comment type="caution">
    <text evidence="6">The sequence shown here is derived from an EMBL/GenBank/DDBJ whole genome shotgun (WGS) entry which is preliminary data.</text>
</comment>
<keyword evidence="2 4" id="KW-0472">Membrane</keyword>
<gene>
    <name evidence="6" type="ORF">DERP_010273</name>
</gene>
<dbReference type="PROSITE" id="PS50835">
    <property type="entry name" value="IG_LIKE"/>
    <property type="match status" value="3"/>
</dbReference>
<name>A0ABQ8IYM3_DERPT</name>
<dbReference type="InterPro" id="IPR013162">
    <property type="entry name" value="CD80_C2-set"/>
</dbReference>
<accession>A0ABQ8IYM3</accession>
<dbReference type="Proteomes" id="UP000887458">
    <property type="component" value="Unassembled WGS sequence"/>
</dbReference>
<dbReference type="InterPro" id="IPR007110">
    <property type="entry name" value="Ig-like_dom"/>
</dbReference>
<protein>
    <recommendedName>
        <fullName evidence="5">Ig-like domain-containing protein</fullName>
    </recommendedName>
</protein>
<feature type="domain" description="Ig-like" evidence="5">
    <location>
        <begin position="260"/>
        <end position="361"/>
    </location>
</feature>
<evidence type="ECO:0000256" key="2">
    <source>
        <dbReference type="ARBA" id="ARBA00023136"/>
    </source>
</evidence>
<reference evidence="6 7" key="2">
    <citation type="journal article" date="2022" name="Mol. Biol. Evol.">
        <title>Comparative Genomics Reveals Insights into the Divergent Evolution of Astigmatic Mites and Household Pest Adaptations.</title>
        <authorList>
            <person name="Xiong Q."/>
            <person name="Wan A.T."/>
            <person name="Liu X."/>
            <person name="Fung C.S."/>
            <person name="Xiao X."/>
            <person name="Malainual N."/>
            <person name="Hou J."/>
            <person name="Wang L."/>
            <person name="Wang M."/>
            <person name="Yang K.Y."/>
            <person name="Cui Y."/>
            <person name="Leung E.L."/>
            <person name="Nong W."/>
            <person name="Shin S.K."/>
            <person name="Au S.W."/>
            <person name="Jeong K.Y."/>
            <person name="Chew F.T."/>
            <person name="Hui J.H."/>
            <person name="Leung T.F."/>
            <person name="Tungtrongchitr A."/>
            <person name="Zhong N."/>
            <person name="Liu Z."/>
            <person name="Tsui S.K."/>
        </authorList>
    </citation>
    <scope>NUCLEOTIDE SEQUENCE [LARGE SCALE GENOMIC DNA]</scope>
    <source>
        <strain evidence="6">Derp</strain>
    </source>
</reference>
<evidence type="ECO:0000259" key="5">
    <source>
        <dbReference type="PROSITE" id="PS50835"/>
    </source>
</evidence>
<dbReference type="PANTHER" id="PTHR23278:SF19">
    <property type="entry name" value="OBSCURIN"/>
    <property type="match status" value="1"/>
</dbReference>
<sequence>MFYVILSVQFFSILLIYIVDLHSFFKFFFPFYFLVYGEIKSLIGGRVELPCNLTLPSSDDAIQLIFWHRGNNTRVPIYTVDGRASQTLSNATHFLSDIFQPNRAIFNLQSNPSKLIIDPVFETDHNDYRCRVDFRWGRTINSFVTLHVIVPPKKITIRDQNGNYIENSTIGPYDQNTDVILTCESNGGIPPPTLQWYKNGVMIDGSYIVSDNGLVSNELIIYKISTHDLYDKYVCQAGNYNSSSTIPIEAYVILDINLLPIDVQILTNRTKLLAGRKIDINCQTYGSKPAAIIKWFHNDKQLITPNSIESYESNKTFSSITFKPTVYDNGSLLKCRAYNPRIQLNKKFSTTTTTNTTATITAENIDDENRNYIESIWRLEVLYSPQVILRIRKFNNNNNNNDQHSMSSSSTLPTSTTTTIMPLSISSPTTTMMVINEQTTLLIECFINANPSLVDVQILHNSTIIQLNKQLAVFVVVVNVIESLL</sequence>
<keyword evidence="4" id="KW-1133">Transmembrane helix</keyword>
<feature type="transmembrane region" description="Helical" evidence="4">
    <location>
        <begin position="12"/>
        <end position="36"/>
    </location>
</feature>
<feature type="domain" description="Ig-like" evidence="5">
    <location>
        <begin position="152"/>
        <end position="247"/>
    </location>
</feature>
<dbReference type="InterPro" id="IPR036179">
    <property type="entry name" value="Ig-like_dom_sf"/>
</dbReference>